<keyword evidence="2" id="KW-1185">Reference proteome</keyword>
<reference evidence="1" key="1">
    <citation type="submission" date="2021-06" db="EMBL/GenBank/DDBJ databases">
        <authorList>
            <person name="Kallberg Y."/>
            <person name="Tangrot J."/>
            <person name="Rosling A."/>
        </authorList>
    </citation>
    <scope>NUCLEOTIDE SEQUENCE</scope>
    <source>
        <strain evidence="1">87-6 pot B 2015</strain>
    </source>
</reference>
<proteinExistence type="predicted"/>
<dbReference type="AlphaFoldDB" id="A0A9N9HCZ7"/>
<sequence length="97" mass="10992">MTLTATARFHIALKTQSLPTKFSNLSGSIQVGVSTINSKITKSISKNMLVWRTLFWDLGRKVMVDVIENDNEDTHQELCEIFLSIQKKLQPSIIVDK</sequence>
<name>A0A9N9HCZ7_FUNMO</name>
<gene>
    <name evidence="1" type="ORF">FMOSSE_LOCUS12175</name>
</gene>
<protein>
    <submittedName>
        <fullName evidence="1">3889_t:CDS:1</fullName>
    </submittedName>
</protein>
<evidence type="ECO:0000313" key="1">
    <source>
        <dbReference type="EMBL" id="CAG8666091.1"/>
    </source>
</evidence>
<dbReference type="Proteomes" id="UP000789375">
    <property type="component" value="Unassembled WGS sequence"/>
</dbReference>
<comment type="caution">
    <text evidence="1">The sequence shown here is derived from an EMBL/GenBank/DDBJ whole genome shotgun (WGS) entry which is preliminary data.</text>
</comment>
<organism evidence="1 2">
    <name type="scientific">Funneliformis mosseae</name>
    <name type="common">Endomycorrhizal fungus</name>
    <name type="synonym">Glomus mosseae</name>
    <dbReference type="NCBI Taxonomy" id="27381"/>
    <lineage>
        <taxon>Eukaryota</taxon>
        <taxon>Fungi</taxon>
        <taxon>Fungi incertae sedis</taxon>
        <taxon>Mucoromycota</taxon>
        <taxon>Glomeromycotina</taxon>
        <taxon>Glomeromycetes</taxon>
        <taxon>Glomerales</taxon>
        <taxon>Glomeraceae</taxon>
        <taxon>Funneliformis</taxon>
    </lineage>
</organism>
<evidence type="ECO:0000313" key="2">
    <source>
        <dbReference type="Proteomes" id="UP000789375"/>
    </source>
</evidence>
<accession>A0A9N9HCZ7</accession>
<dbReference type="EMBL" id="CAJVPP010005506">
    <property type="protein sequence ID" value="CAG8666091.1"/>
    <property type="molecule type" value="Genomic_DNA"/>
</dbReference>